<reference evidence="1 2" key="1">
    <citation type="journal article" date="2019" name="Nat. Ecol. Evol.">
        <title>Megaphylogeny resolves global patterns of mushroom evolution.</title>
        <authorList>
            <person name="Varga T."/>
            <person name="Krizsan K."/>
            <person name="Foldi C."/>
            <person name="Dima B."/>
            <person name="Sanchez-Garcia M."/>
            <person name="Sanchez-Ramirez S."/>
            <person name="Szollosi G.J."/>
            <person name="Szarkandi J.G."/>
            <person name="Papp V."/>
            <person name="Albert L."/>
            <person name="Andreopoulos W."/>
            <person name="Angelini C."/>
            <person name="Antonin V."/>
            <person name="Barry K.W."/>
            <person name="Bougher N.L."/>
            <person name="Buchanan P."/>
            <person name="Buyck B."/>
            <person name="Bense V."/>
            <person name="Catcheside P."/>
            <person name="Chovatia M."/>
            <person name="Cooper J."/>
            <person name="Damon W."/>
            <person name="Desjardin D."/>
            <person name="Finy P."/>
            <person name="Geml J."/>
            <person name="Haridas S."/>
            <person name="Hughes K."/>
            <person name="Justo A."/>
            <person name="Karasinski D."/>
            <person name="Kautmanova I."/>
            <person name="Kiss B."/>
            <person name="Kocsube S."/>
            <person name="Kotiranta H."/>
            <person name="LaButti K.M."/>
            <person name="Lechner B.E."/>
            <person name="Liimatainen K."/>
            <person name="Lipzen A."/>
            <person name="Lukacs Z."/>
            <person name="Mihaltcheva S."/>
            <person name="Morgado L.N."/>
            <person name="Niskanen T."/>
            <person name="Noordeloos M.E."/>
            <person name="Ohm R.A."/>
            <person name="Ortiz-Santana B."/>
            <person name="Ovrebo C."/>
            <person name="Racz N."/>
            <person name="Riley R."/>
            <person name="Savchenko A."/>
            <person name="Shiryaev A."/>
            <person name="Soop K."/>
            <person name="Spirin V."/>
            <person name="Szebenyi C."/>
            <person name="Tomsovsky M."/>
            <person name="Tulloss R.E."/>
            <person name="Uehling J."/>
            <person name="Grigoriev I.V."/>
            <person name="Vagvolgyi C."/>
            <person name="Papp T."/>
            <person name="Martin F.M."/>
            <person name="Miettinen O."/>
            <person name="Hibbett D.S."/>
            <person name="Nagy L.G."/>
        </authorList>
    </citation>
    <scope>NUCLEOTIDE SEQUENCE [LARGE SCALE GENOMIC DNA]</scope>
    <source>
        <strain evidence="1 2">CBS 962.96</strain>
    </source>
</reference>
<sequence length="113" mass="12404">MPHFIHQLSSDCRIEIHRLEEFKSAHLPSESGTQLVDDRQIIQSGPNRQCETHTPCSTAKIQYFRVNLTEIFFGGKLAVGQCGARNENITCSLVPSHLGISTISALPDKSGGV</sequence>
<organism evidence="1 2">
    <name type="scientific">Dendrothele bispora (strain CBS 962.96)</name>
    <dbReference type="NCBI Taxonomy" id="1314807"/>
    <lineage>
        <taxon>Eukaryota</taxon>
        <taxon>Fungi</taxon>
        <taxon>Dikarya</taxon>
        <taxon>Basidiomycota</taxon>
        <taxon>Agaricomycotina</taxon>
        <taxon>Agaricomycetes</taxon>
        <taxon>Agaricomycetidae</taxon>
        <taxon>Agaricales</taxon>
        <taxon>Agaricales incertae sedis</taxon>
        <taxon>Dendrothele</taxon>
    </lineage>
</organism>
<name>A0A4S8MNL9_DENBC</name>
<dbReference type="EMBL" id="ML179056">
    <property type="protein sequence ID" value="THV04412.1"/>
    <property type="molecule type" value="Genomic_DNA"/>
</dbReference>
<keyword evidence="2" id="KW-1185">Reference proteome</keyword>
<evidence type="ECO:0000313" key="1">
    <source>
        <dbReference type="EMBL" id="THV04412.1"/>
    </source>
</evidence>
<dbReference type="AlphaFoldDB" id="A0A4S8MNL9"/>
<gene>
    <name evidence="1" type="ORF">K435DRAFT_790979</name>
</gene>
<accession>A0A4S8MNL9</accession>
<evidence type="ECO:0000313" key="2">
    <source>
        <dbReference type="Proteomes" id="UP000297245"/>
    </source>
</evidence>
<proteinExistence type="predicted"/>
<dbReference type="Proteomes" id="UP000297245">
    <property type="component" value="Unassembled WGS sequence"/>
</dbReference>
<protein>
    <submittedName>
        <fullName evidence="1">Uncharacterized protein</fullName>
    </submittedName>
</protein>